<evidence type="ECO:0000313" key="6">
    <source>
        <dbReference type="EMBL" id="OGY30187.1"/>
    </source>
</evidence>
<dbReference type="Proteomes" id="UP000178068">
    <property type="component" value="Unassembled WGS sequence"/>
</dbReference>
<dbReference type="Gene3D" id="1.10.287.610">
    <property type="entry name" value="Helix hairpin bin"/>
    <property type="match status" value="1"/>
</dbReference>
<reference evidence="6 7" key="1">
    <citation type="journal article" date="2016" name="Nat. Commun.">
        <title>Thousands of microbial genomes shed light on interconnected biogeochemical processes in an aquifer system.</title>
        <authorList>
            <person name="Anantharaman K."/>
            <person name="Brown C.T."/>
            <person name="Hug L.A."/>
            <person name="Sharon I."/>
            <person name="Castelle C.J."/>
            <person name="Probst A.J."/>
            <person name="Thomas B.C."/>
            <person name="Singh A."/>
            <person name="Wilkins M.J."/>
            <person name="Karaoz U."/>
            <person name="Brodie E.L."/>
            <person name="Williams K.H."/>
            <person name="Hubbard S.S."/>
            <person name="Banfield J.F."/>
        </authorList>
    </citation>
    <scope>NUCLEOTIDE SEQUENCE [LARGE SCALE GENOMIC DNA]</scope>
</reference>
<dbReference type="HAMAP" id="MF_00291_B">
    <property type="entry name" value="Ribosomal_uS2_B"/>
    <property type="match status" value="1"/>
</dbReference>
<accession>A0A1G1WSP6</accession>
<dbReference type="SUPFAM" id="SSF52313">
    <property type="entry name" value="Ribosomal protein S2"/>
    <property type="match status" value="1"/>
</dbReference>
<dbReference type="CDD" id="cd01425">
    <property type="entry name" value="RPS2"/>
    <property type="match status" value="1"/>
</dbReference>
<gene>
    <name evidence="5" type="primary">rpsB</name>
    <name evidence="6" type="ORF">A3F35_00095</name>
</gene>
<dbReference type="GO" id="GO:0022627">
    <property type="term" value="C:cytosolic small ribosomal subunit"/>
    <property type="evidence" value="ECO:0007669"/>
    <property type="project" value="TreeGrafter"/>
</dbReference>
<name>A0A1G1WSP6_9BACT</name>
<proteinExistence type="inferred from homology"/>
<dbReference type="Gene3D" id="3.40.50.10490">
    <property type="entry name" value="Glucose-6-phosphate isomerase like protein, domain 1"/>
    <property type="match status" value="1"/>
</dbReference>
<comment type="caution">
    <text evidence="6">The sequence shown here is derived from an EMBL/GenBank/DDBJ whole genome shotgun (WGS) entry which is preliminary data.</text>
</comment>
<dbReference type="InterPro" id="IPR001865">
    <property type="entry name" value="Ribosomal_uS2"/>
</dbReference>
<organism evidence="6 7">
    <name type="scientific">Candidatus Woykebacteria bacterium RIFCSPHIGHO2_12_FULL_45_10</name>
    <dbReference type="NCBI Taxonomy" id="1802603"/>
    <lineage>
        <taxon>Bacteria</taxon>
        <taxon>Candidatus Woykeibacteriota</taxon>
    </lineage>
</organism>
<dbReference type="PANTHER" id="PTHR12534">
    <property type="entry name" value="30S RIBOSOMAL PROTEIN S2 PROKARYOTIC AND ORGANELLAR"/>
    <property type="match status" value="1"/>
</dbReference>
<evidence type="ECO:0000256" key="3">
    <source>
        <dbReference type="ARBA" id="ARBA00023274"/>
    </source>
</evidence>
<dbReference type="AlphaFoldDB" id="A0A1G1WSP6"/>
<dbReference type="InterPro" id="IPR018130">
    <property type="entry name" value="Ribosomal_uS2_CS"/>
</dbReference>
<dbReference type="NCBIfam" id="TIGR01011">
    <property type="entry name" value="rpsB_bact"/>
    <property type="match status" value="1"/>
</dbReference>
<evidence type="ECO:0000256" key="4">
    <source>
        <dbReference type="ARBA" id="ARBA00035256"/>
    </source>
</evidence>
<dbReference type="EMBL" id="MHCZ01000012">
    <property type="protein sequence ID" value="OGY30187.1"/>
    <property type="molecule type" value="Genomic_DNA"/>
</dbReference>
<evidence type="ECO:0000256" key="2">
    <source>
        <dbReference type="ARBA" id="ARBA00022980"/>
    </source>
</evidence>
<dbReference type="STRING" id="1802603.A3F35_00095"/>
<protein>
    <recommendedName>
        <fullName evidence="4 5">Small ribosomal subunit protein uS2</fullName>
    </recommendedName>
</protein>
<keyword evidence="3 5" id="KW-0687">Ribonucleoprotein</keyword>
<evidence type="ECO:0000256" key="5">
    <source>
        <dbReference type="HAMAP-Rule" id="MF_00291"/>
    </source>
</evidence>
<sequence length="247" mass="27286">MAKTPTMKDLLEAGAHFGHQSRRWNPKMGQYIFGEKAGVHIIDLEKTEAALAEAADFVKSVTSEGGKIIFLATKKQAHDIVKSEAERVGAMYLVERWLGGLFTNFEAVRKTLEKMPVLEEKSQIGSSYTKKEQLLFSRELAKLKRYVGGVAGLEKLPEILFIVDAKKEDNAVREARKTGVKVVAIVDTNADPTKVDYAIPANDDALKSIGLIAKTIADAVSEGKAIWEKKAKKEAAKREKEEVTNNQ</sequence>
<evidence type="ECO:0000313" key="7">
    <source>
        <dbReference type="Proteomes" id="UP000178068"/>
    </source>
</evidence>
<dbReference type="PANTHER" id="PTHR12534:SF0">
    <property type="entry name" value="SMALL RIBOSOMAL SUBUNIT PROTEIN US2M"/>
    <property type="match status" value="1"/>
</dbReference>
<dbReference type="GO" id="GO:0003735">
    <property type="term" value="F:structural constituent of ribosome"/>
    <property type="evidence" value="ECO:0007669"/>
    <property type="project" value="InterPro"/>
</dbReference>
<comment type="similarity">
    <text evidence="1 5">Belongs to the universal ribosomal protein uS2 family.</text>
</comment>
<dbReference type="PRINTS" id="PR00395">
    <property type="entry name" value="RIBOSOMALS2"/>
</dbReference>
<dbReference type="InterPro" id="IPR023591">
    <property type="entry name" value="Ribosomal_uS2_flav_dom_sf"/>
</dbReference>
<dbReference type="Pfam" id="PF00318">
    <property type="entry name" value="Ribosomal_S2"/>
    <property type="match status" value="1"/>
</dbReference>
<keyword evidence="2 5" id="KW-0689">Ribosomal protein</keyword>
<evidence type="ECO:0000256" key="1">
    <source>
        <dbReference type="ARBA" id="ARBA00006242"/>
    </source>
</evidence>
<dbReference type="InterPro" id="IPR005706">
    <property type="entry name" value="Ribosomal_uS2_bac/mit/plastid"/>
</dbReference>
<dbReference type="GO" id="GO:0006412">
    <property type="term" value="P:translation"/>
    <property type="evidence" value="ECO:0007669"/>
    <property type="project" value="UniProtKB-UniRule"/>
</dbReference>
<dbReference type="PROSITE" id="PS00962">
    <property type="entry name" value="RIBOSOMAL_S2_1"/>
    <property type="match status" value="1"/>
</dbReference>